<dbReference type="STRING" id="400682.A0A1X7UJJ6"/>
<dbReference type="Pfam" id="PF26585">
    <property type="entry name" value="STX17_N"/>
    <property type="match status" value="1"/>
</dbReference>
<evidence type="ECO:0000256" key="1">
    <source>
        <dbReference type="SAM" id="Phobius"/>
    </source>
</evidence>
<feature type="domain" description="T-SNARE coiled-coil homology" evidence="2">
    <location>
        <begin position="143"/>
        <end position="192"/>
    </location>
</feature>
<accession>A0A1X7UJJ6</accession>
<dbReference type="Gene3D" id="1.20.5.110">
    <property type="match status" value="1"/>
</dbReference>
<dbReference type="OrthoDB" id="10035606at2759"/>
<dbReference type="OMA" id="HETCANT"/>
<dbReference type="Proteomes" id="UP000007879">
    <property type="component" value="Unassembled WGS sequence"/>
</dbReference>
<dbReference type="SUPFAM" id="SSF58038">
    <property type="entry name" value="SNARE fusion complex"/>
    <property type="match status" value="1"/>
</dbReference>
<dbReference type="eggNOG" id="KOG0811">
    <property type="taxonomic scope" value="Eukaryota"/>
</dbReference>
<feature type="transmembrane region" description="Helical" evidence="1">
    <location>
        <begin position="227"/>
        <end position="248"/>
    </location>
</feature>
<sequence length="267" mass="29451">MVDLEERVKLRVLGDRVEQLTGVIVPTCLNQLQQHGRNIQQYQEEEEWESLKREKRNVSKTIRQLRTHIQELDDVKGQITEEDHSDLELAIKPTQERIIESIMAFKHLDPSVVMIDDTVQEQDYVALCKGGTAEVTSEVWTELNRELEELQELSTTLLEHVKDQHEIVDRLEVQVNEAEDYVHGSMITIQKMARIKAMMLPVGGALVGGIVGGVMGGPVGLLAGAKVGTVVAVAGGTAGAVGGGIIGYKRGQNIKGTVDDLTPKKEQ</sequence>
<protein>
    <recommendedName>
        <fullName evidence="2">t-SNARE coiled-coil homology domain-containing protein</fullName>
    </recommendedName>
</protein>
<reference evidence="3" key="2">
    <citation type="submission" date="2017-05" db="UniProtKB">
        <authorList>
            <consortium name="EnsemblMetazoa"/>
        </authorList>
    </citation>
    <scope>IDENTIFICATION</scope>
</reference>
<dbReference type="InParanoid" id="A0A1X7UJJ6"/>
<evidence type="ECO:0000313" key="3">
    <source>
        <dbReference type="EnsemblMetazoa" id="Aqu2.1.27835_001"/>
    </source>
</evidence>
<reference evidence="4" key="1">
    <citation type="journal article" date="2010" name="Nature">
        <title>The Amphimedon queenslandica genome and the evolution of animal complexity.</title>
        <authorList>
            <person name="Srivastava M."/>
            <person name="Simakov O."/>
            <person name="Chapman J."/>
            <person name="Fahey B."/>
            <person name="Gauthier M.E."/>
            <person name="Mitros T."/>
            <person name="Richards G.S."/>
            <person name="Conaco C."/>
            <person name="Dacre M."/>
            <person name="Hellsten U."/>
            <person name="Larroux C."/>
            <person name="Putnam N.H."/>
            <person name="Stanke M."/>
            <person name="Adamska M."/>
            <person name="Darling A."/>
            <person name="Degnan S.M."/>
            <person name="Oakley T.H."/>
            <person name="Plachetzki D.C."/>
            <person name="Zhai Y."/>
            <person name="Adamski M."/>
            <person name="Calcino A."/>
            <person name="Cummins S.F."/>
            <person name="Goodstein D.M."/>
            <person name="Harris C."/>
            <person name="Jackson D.J."/>
            <person name="Leys S.P."/>
            <person name="Shu S."/>
            <person name="Woodcroft B.J."/>
            <person name="Vervoort M."/>
            <person name="Kosik K.S."/>
            <person name="Manning G."/>
            <person name="Degnan B.M."/>
            <person name="Rokhsar D.S."/>
        </authorList>
    </citation>
    <scope>NUCLEOTIDE SEQUENCE [LARGE SCALE GENOMIC DNA]</scope>
</reference>
<name>A0A1X7UJJ6_AMPQE</name>
<organism evidence="3">
    <name type="scientific">Amphimedon queenslandica</name>
    <name type="common">Sponge</name>
    <dbReference type="NCBI Taxonomy" id="400682"/>
    <lineage>
        <taxon>Eukaryota</taxon>
        <taxon>Metazoa</taxon>
        <taxon>Porifera</taxon>
        <taxon>Demospongiae</taxon>
        <taxon>Heteroscleromorpha</taxon>
        <taxon>Haplosclerida</taxon>
        <taxon>Niphatidae</taxon>
        <taxon>Amphimedon</taxon>
    </lineage>
</organism>
<keyword evidence="1" id="KW-1133">Transmembrane helix</keyword>
<dbReference type="InterPro" id="IPR000727">
    <property type="entry name" value="T_SNARE_dom"/>
</dbReference>
<dbReference type="EnsemblMetazoa" id="XM_003387659.3">
    <property type="protein sequence ID" value="XP_003387707.1"/>
    <property type="gene ID" value="LOC100632249"/>
</dbReference>
<dbReference type="AlphaFoldDB" id="A0A1X7UJJ6"/>
<proteinExistence type="predicted"/>
<evidence type="ECO:0000313" key="4">
    <source>
        <dbReference type="Proteomes" id="UP000007879"/>
    </source>
</evidence>
<gene>
    <name evidence="3" type="primary">100632249</name>
</gene>
<keyword evidence="1" id="KW-0472">Membrane</keyword>
<dbReference type="EnsemblMetazoa" id="Aqu2.1.27835_001">
    <property type="protein sequence ID" value="Aqu2.1.27835_001"/>
    <property type="gene ID" value="Aqu2.1.27835"/>
</dbReference>
<dbReference type="InterPro" id="IPR059001">
    <property type="entry name" value="STX17_N"/>
</dbReference>
<keyword evidence="1" id="KW-0812">Transmembrane</keyword>
<dbReference type="PROSITE" id="PS50192">
    <property type="entry name" value="T_SNARE"/>
    <property type="match status" value="1"/>
</dbReference>
<feature type="transmembrane region" description="Helical" evidence="1">
    <location>
        <begin position="199"/>
        <end position="221"/>
    </location>
</feature>
<dbReference type="KEGG" id="aqu:100632249"/>
<keyword evidence="4" id="KW-1185">Reference proteome</keyword>
<evidence type="ECO:0000259" key="2">
    <source>
        <dbReference type="PROSITE" id="PS50192"/>
    </source>
</evidence>